<dbReference type="AlphaFoldDB" id="A0A2P2PWW8"/>
<organism evidence="1">
    <name type="scientific">Rhizophora mucronata</name>
    <name type="common">Asiatic mangrove</name>
    <dbReference type="NCBI Taxonomy" id="61149"/>
    <lineage>
        <taxon>Eukaryota</taxon>
        <taxon>Viridiplantae</taxon>
        <taxon>Streptophyta</taxon>
        <taxon>Embryophyta</taxon>
        <taxon>Tracheophyta</taxon>
        <taxon>Spermatophyta</taxon>
        <taxon>Magnoliopsida</taxon>
        <taxon>eudicotyledons</taxon>
        <taxon>Gunneridae</taxon>
        <taxon>Pentapetalae</taxon>
        <taxon>rosids</taxon>
        <taxon>fabids</taxon>
        <taxon>Malpighiales</taxon>
        <taxon>Rhizophoraceae</taxon>
        <taxon>Rhizophora</taxon>
    </lineage>
</organism>
<proteinExistence type="predicted"/>
<name>A0A2P2PWW8_RHIMU</name>
<dbReference type="EMBL" id="GGEC01078750">
    <property type="protein sequence ID" value="MBX59234.1"/>
    <property type="molecule type" value="Transcribed_RNA"/>
</dbReference>
<accession>A0A2P2PWW8</accession>
<protein>
    <submittedName>
        <fullName evidence="1">Uncharacterized protein</fullName>
    </submittedName>
</protein>
<reference evidence="1" key="1">
    <citation type="submission" date="2018-02" db="EMBL/GenBank/DDBJ databases">
        <title>Rhizophora mucronata_Transcriptome.</title>
        <authorList>
            <person name="Meera S.P."/>
            <person name="Sreeshan A."/>
            <person name="Augustine A."/>
        </authorList>
    </citation>
    <scope>NUCLEOTIDE SEQUENCE</scope>
    <source>
        <tissue evidence="1">Leaf</tissue>
    </source>
</reference>
<sequence length="30" mass="3367">MISQGKDNFSLENILKIYASSNTYSITLSQ</sequence>
<evidence type="ECO:0000313" key="1">
    <source>
        <dbReference type="EMBL" id="MBX59234.1"/>
    </source>
</evidence>